<organism evidence="1 2">
    <name type="scientific">Vibrio parahaemolyticus</name>
    <dbReference type="NCBI Taxonomy" id="670"/>
    <lineage>
        <taxon>Bacteria</taxon>
        <taxon>Pseudomonadati</taxon>
        <taxon>Pseudomonadota</taxon>
        <taxon>Gammaproteobacteria</taxon>
        <taxon>Vibrionales</taxon>
        <taxon>Vibrionaceae</taxon>
        <taxon>Vibrio</taxon>
    </lineage>
</organism>
<evidence type="ECO:0000313" key="1">
    <source>
        <dbReference type="EMBL" id="TXN13648.1"/>
    </source>
</evidence>
<reference evidence="1 2" key="1">
    <citation type="submission" date="2019-08" db="EMBL/GenBank/DDBJ databases">
        <title>Emerging of two pre-pandemic pathogenic O4:KUT lineages of Vibrio parahaemolyticus in coastal eastern China.</title>
        <authorList>
            <person name="Yu H."/>
        </authorList>
    </citation>
    <scope>NUCLEOTIDE SEQUENCE [LARGE SCALE GENOMIC DNA]</scope>
    <source>
        <strain evidence="1 2">HZ17-383</strain>
    </source>
</reference>
<dbReference type="AlphaFoldDB" id="A0AA46QUL4"/>
<dbReference type="Proteomes" id="UP000321504">
    <property type="component" value="Unassembled WGS sequence"/>
</dbReference>
<proteinExistence type="predicted"/>
<dbReference type="EMBL" id="VRMQ01000011">
    <property type="protein sequence ID" value="TXN13648.1"/>
    <property type="molecule type" value="Genomic_DNA"/>
</dbReference>
<sequence length="118" mass="13206">MLGLLPNSLAVGTFRNVDVPFEVEIYETEPDVNLDEWDHASKGYFTVKSGVCSVFGCTDYLPDAARIDIKSGDYAVLSLAKGIATITEEWEDADDLYKLLIWPSSSKEYIAVKRYENT</sequence>
<gene>
    <name evidence="1" type="ORF">FVP01_23005</name>
</gene>
<name>A0AA46QUL4_VIBPH</name>
<accession>A0AA46QUL4</accession>
<comment type="caution">
    <text evidence="1">The sequence shown here is derived from an EMBL/GenBank/DDBJ whole genome shotgun (WGS) entry which is preliminary data.</text>
</comment>
<protein>
    <submittedName>
        <fullName evidence="1">Uncharacterized protein</fullName>
    </submittedName>
</protein>
<evidence type="ECO:0000313" key="2">
    <source>
        <dbReference type="Proteomes" id="UP000321504"/>
    </source>
</evidence>